<feature type="domain" description="Integrase catalytic" evidence="1">
    <location>
        <begin position="1"/>
        <end position="107"/>
    </location>
</feature>
<name>A0ABX8UZW3_9BACT</name>
<organism evidence="2 4">
    <name type="scientific">Candidatus Rhabdochlamydia oedothoracis</name>
    <dbReference type="NCBI Taxonomy" id="2720720"/>
    <lineage>
        <taxon>Bacteria</taxon>
        <taxon>Pseudomonadati</taxon>
        <taxon>Chlamydiota</taxon>
        <taxon>Chlamydiia</taxon>
        <taxon>Parachlamydiales</taxon>
        <taxon>Candidatus Rhabdochlamydiaceae</taxon>
        <taxon>Candidatus Rhabdochlamydia</taxon>
    </lineage>
</organism>
<evidence type="ECO:0000313" key="3">
    <source>
        <dbReference type="EMBL" id="QYF48865.1"/>
    </source>
</evidence>
<keyword evidence="4" id="KW-1185">Reference proteome</keyword>
<sequence length="107" mass="12770">MNRNHYIHIHIHIDIAEVRTQEGKLYLIVAIDRISKFAYVEAHPQTSKALAAQFLRNLIQILPYKIHTILTDNGIQFTHRQQDLYAFTHIFDRVCDENQIEQRIYLR</sequence>
<dbReference type="PROSITE" id="PS50994">
    <property type="entry name" value="INTEGRASE"/>
    <property type="match status" value="1"/>
</dbReference>
<dbReference type="InterPro" id="IPR001584">
    <property type="entry name" value="Integrase_cat-core"/>
</dbReference>
<dbReference type="SUPFAM" id="SSF53098">
    <property type="entry name" value="Ribonuclease H-like"/>
    <property type="match status" value="1"/>
</dbReference>
<reference evidence="2 4" key="1">
    <citation type="journal article" date="2022" name="bioRxiv">
        <title>Ecology and evolution of chlamydial symbionts of arthropods.</title>
        <authorList>
            <person name="Halter T."/>
            <person name="Koestlbacher S."/>
            <person name="Collingro A."/>
            <person name="Sixt B.S."/>
            <person name="Toenshoff E.R."/>
            <person name="Hendrickx F."/>
            <person name="Kostanjsek R."/>
            <person name="Horn M."/>
        </authorList>
    </citation>
    <scope>NUCLEOTIDE SEQUENCE [LARGE SCALE GENOMIC DNA]</scope>
    <source>
        <strain evidence="2">W744xW776</strain>
    </source>
</reference>
<protein>
    <submittedName>
        <fullName evidence="2">Integrase core domain</fullName>
    </submittedName>
</protein>
<dbReference type="EMBL" id="CP075587">
    <property type="protein sequence ID" value="QYF48865.1"/>
    <property type="molecule type" value="Genomic_DNA"/>
</dbReference>
<evidence type="ECO:0000259" key="1">
    <source>
        <dbReference type="PROSITE" id="PS50994"/>
    </source>
</evidence>
<accession>A0ABX8UZW3</accession>
<gene>
    <name evidence="2" type="ORF">RHABOEDO_000654</name>
    <name evidence="3" type="ORF">RHABOEDO_001099</name>
</gene>
<dbReference type="InterPro" id="IPR036397">
    <property type="entry name" value="RNaseH_sf"/>
</dbReference>
<evidence type="ECO:0000313" key="2">
    <source>
        <dbReference type="EMBL" id="QYF48484.1"/>
    </source>
</evidence>
<proteinExistence type="predicted"/>
<dbReference type="EMBL" id="CP075587">
    <property type="protein sequence ID" value="QYF48484.1"/>
    <property type="molecule type" value="Genomic_DNA"/>
</dbReference>
<evidence type="ECO:0000313" key="4">
    <source>
        <dbReference type="Proteomes" id="UP000826014"/>
    </source>
</evidence>
<dbReference type="InterPro" id="IPR012337">
    <property type="entry name" value="RNaseH-like_sf"/>
</dbReference>
<dbReference type="Proteomes" id="UP000826014">
    <property type="component" value="Chromosome"/>
</dbReference>
<dbReference type="Pfam" id="PF00665">
    <property type="entry name" value="rve"/>
    <property type="match status" value="1"/>
</dbReference>
<dbReference type="Gene3D" id="3.30.420.10">
    <property type="entry name" value="Ribonuclease H-like superfamily/Ribonuclease H"/>
    <property type="match status" value="1"/>
</dbReference>